<name>A0A922EEU3_CARIL</name>
<dbReference type="PANTHER" id="PTHR33494:SF5">
    <property type="entry name" value="F10A16.6 PROTEIN"/>
    <property type="match status" value="1"/>
</dbReference>
<dbReference type="Pfam" id="PF24818">
    <property type="entry name" value="PH_TRF2_HOY1"/>
    <property type="match status" value="1"/>
</dbReference>
<dbReference type="AlphaFoldDB" id="A0A922EEU3"/>
<accession>A0A922EEU3</accession>
<reference evidence="2" key="1">
    <citation type="submission" date="2021-01" db="EMBL/GenBank/DDBJ databases">
        <authorList>
            <person name="Lovell J.T."/>
            <person name="Bentley N."/>
            <person name="Bhattarai G."/>
            <person name="Jenkins J.W."/>
            <person name="Sreedasyam A."/>
            <person name="Alarcon Y."/>
            <person name="Bock C."/>
            <person name="Boston L."/>
            <person name="Carlson J."/>
            <person name="Cervantes K."/>
            <person name="Clermont K."/>
            <person name="Krom N."/>
            <person name="Kubenka K."/>
            <person name="Mamidi S."/>
            <person name="Mattison C."/>
            <person name="Monteros M."/>
            <person name="Pisani C."/>
            <person name="Plott C."/>
            <person name="Rajasekar S."/>
            <person name="Rhein H.S."/>
            <person name="Rohla C."/>
            <person name="Song M."/>
            <person name="Hilaire R.S."/>
            <person name="Shu S."/>
            <person name="Wells L."/>
            <person name="Wang X."/>
            <person name="Webber J."/>
            <person name="Heerema R.J."/>
            <person name="Klein P."/>
            <person name="Conner P."/>
            <person name="Grauke L."/>
            <person name="Grimwood J."/>
            <person name="Schmutz J."/>
            <person name="Randall J.J."/>
        </authorList>
    </citation>
    <scope>NUCLEOTIDE SEQUENCE</scope>
    <source>
        <tissue evidence="2">Leaf</tissue>
    </source>
</reference>
<feature type="domain" description="TRF2/HOY1 PH-like" evidence="1">
    <location>
        <begin position="128"/>
        <end position="246"/>
    </location>
</feature>
<proteinExistence type="predicted"/>
<comment type="caution">
    <text evidence="2">The sequence shown here is derived from an EMBL/GenBank/DDBJ whole genome shotgun (WGS) entry which is preliminary data.</text>
</comment>
<gene>
    <name evidence="2" type="ORF">I3842_07G030100</name>
</gene>
<dbReference type="PANTHER" id="PTHR33494">
    <property type="entry name" value="OS02G0793800 PROTEIN"/>
    <property type="match status" value="1"/>
</dbReference>
<evidence type="ECO:0000313" key="2">
    <source>
        <dbReference type="EMBL" id="KAG6702346.1"/>
    </source>
</evidence>
<dbReference type="InterPro" id="IPR057939">
    <property type="entry name" value="TRF2_HOY1_PH"/>
</dbReference>
<evidence type="ECO:0000313" key="3">
    <source>
        <dbReference type="Proteomes" id="UP000811246"/>
    </source>
</evidence>
<protein>
    <recommendedName>
        <fullName evidence="1">TRF2/HOY1 PH-like domain-containing protein</fullName>
    </recommendedName>
</protein>
<dbReference type="Proteomes" id="UP000811246">
    <property type="component" value="Chromosome 7"/>
</dbReference>
<sequence>MANSGRTFSRNDQMHCGVSTSEQYFQKAGLQSVNNDGSKASEVQISETANERLRQTPAEHTEKEDIELRETLLKLPPIGLTFTKTDSFLDLVGRKILHANNSSRCGAVQAGWVEAKARNDAEKLKASNFCASFLRIGSWEEVSKREGALVAKFYYAKRKLVWEIMKDGLKSKIEIQWSDILAIRASITQGQPGILEIELNTPPMFYQEIDPMPRKHTIWKTTSDFTDGQALIHRRHYIEFPPGNLDKHLDKLLQCDSRMSMLSTRPFPSLPSPYFHSAFNNETRQLSMDYNGDRLNMNFSYQLPYYASTPSPLALVQQVQAYEQTNQPYFPANDSTGMIVDFTPQLDENVSNLVQENSRMATWNQVMIHSKDLLGRDRILEPFSRAIENQVREQIQEPFSIAIENQGRDQIQDPFSMAIENQVRDQIDQDPFAIAIRNQVRDQIQDPFSIAIENHMSNQIQEPFTIAMPAQVNPTISYQNYNMPAPYAEQVGSLFSDIDSLNNLINKFNAGDPELQRNTGDLELQCIDQKGYIAMEKSFLREGYNR</sequence>
<organism evidence="2 3">
    <name type="scientific">Carya illinoinensis</name>
    <name type="common">Pecan</name>
    <dbReference type="NCBI Taxonomy" id="32201"/>
    <lineage>
        <taxon>Eukaryota</taxon>
        <taxon>Viridiplantae</taxon>
        <taxon>Streptophyta</taxon>
        <taxon>Embryophyta</taxon>
        <taxon>Tracheophyta</taxon>
        <taxon>Spermatophyta</taxon>
        <taxon>Magnoliopsida</taxon>
        <taxon>eudicotyledons</taxon>
        <taxon>Gunneridae</taxon>
        <taxon>Pentapetalae</taxon>
        <taxon>rosids</taxon>
        <taxon>fabids</taxon>
        <taxon>Fagales</taxon>
        <taxon>Juglandaceae</taxon>
        <taxon>Carya</taxon>
    </lineage>
</organism>
<evidence type="ECO:0000259" key="1">
    <source>
        <dbReference type="Pfam" id="PF24818"/>
    </source>
</evidence>
<dbReference type="EMBL" id="CM031831">
    <property type="protein sequence ID" value="KAG6702346.1"/>
    <property type="molecule type" value="Genomic_DNA"/>
</dbReference>